<proteinExistence type="predicted"/>
<gene>
    <name evidence="1" type="ORF">A9Q84_10225</name>
</gene>
<accession>A0A1Y5FCP1</accession>
<evidence type="ECO:0000313" key="1">
    <source>
        <dbReference type="EMBL" id="OUR96709.1"/>
    </source>
</evidence>
<dbReference type="Proteomes" id="UP000196531">
    <property type="component" value="Unassembled WGS sequence"/>
</dbReference>
<name>A0A1Y5FCP1_9BACT</name>
<dbReference type="AlphaFoldDB" id="A0A1Y5FCP1"/>
<organism evidence="1 2">
    <name type="scientific">Halobacteriovorax marinus</name>
    <dbReference type="NCBI Taxonomy" id="97084"/>
    <lineage>
        <taxon>Bacteria</taxon>
        <taxon>Pseudomonadati</taxon>
        <taxon>Bdellovibrionota</taxon>
        <taxon>Bacteriovoracia</taxon>
        <taxon>Bacteriovoracales</taxon>
        <taxon>Halobacteriovoraceae</taxon>
        <taxon>Halobacteriovorax</taxon>
    </lineage>
</organism>
<sequence length="72" mass="8346">MPTAKKRINLSVDDSLYEELEELQNLRGAPSLSSIVIELTKEALELQEDLYFVKIAEERDGEKEVSHKEIWK</sequence>
<reference evidence="2" key="1">
    <citation type="journal article" date="2017" name="Proc. Natl. Acad. Sci. U.S.A.">
        <title>Simulation of Deepwater Horizon oil plume reveals substrate specialization within a complex community of hydrocarbon-degraders.</title>
        <authorList>
            <person name="Hu P."/>
            <person name="Dubinsky E.A."/>
            <person name="Probst A.J."/>
            <person name="Wang J."/>
            <person name="Sieber C.M.K."/>
            <person name="Tom L.M."/>
            <person name="Gardinali P."/>
            <person name="Banfield J.F."/>
            <person name="Atlas R.M."/>
            <person name="Andersen G.L."/>
        </authorList>
    </citation>
    <scope>NUCLEOTIDE SEQUENCE [LARGE SCALE GENOMIC DNA]</scope>
</reference>
<dbReference type="EMBL" id="MAAO01000006">
    <property type="protein sequence ID" value="OUR96709.1"/>
    <property type="molecule type" value="Genomic_DNA"/>
</dbReference>
<evidence type="ECO:0000313" key="2">
    <source>
        <dbReference type="Proteomes" id="UP000196531"/>
    </source>
</evidence>
<comment type="caution">
    <text evidence="1">The sequence shown here is derived from an EMBL/GenBank/DDBJ whole genome shotgun (WGS) entry which is preliminary data.</text>
</comment>
<protein>
    <submittedName>
        <fullName evidence="1">Uncharacterized protein</fullName>
    </submittedName>
</protein>